<gene>
    <name evidence="3" type="ORF">MIT9_P1703</name>
</gene>
<evidence type="ECO:0000259" key="1">
    <source>
        <dbReference type="Pfam" id="PF13204"/>
    </source>
</evidence>
<dbReference type="RefSeq" id="WP_317704529.1">
    <property type="nucleotide sequence ID" value="NZ_AP024714.1"/>
</dbReference>
<evidence type="ECO:0000313" key="3">
    <source>
        <dbReference type="EMBL" id="BCX82118.1"/>
    </source>
</evidence>
<dbReference type="InterPro" id="IPR013783">
    <property type="entry name" value="Ig-like_fold"/>
</dbReference>
<organism evidence="3 4">
    <name type="scientific">Methylomarinovum caldicuralii</name>
    <dbReference type="NCBI Taxonomy" id="438856"/>
    <lineage>
        <taxon>Bacteria</taxon>
        <taxon>Pseudomonadati</taxon>
        <taxon>Pseudomonadota</taxon>
        <taxon>Gammaproteobacteria</taxon>
        <taxon>Methylococcales</taxon>
        <taxon>Methylothermaceae</taxon>
        <taxon>Methylomarinovum</taxon>
    </lineage>
</organism>
<accession>A0AAU9CQ83</accession>
<evidence type="ECO:0000313" key="4">
    <source>
        <dbReference type="Proteomes" id="UP001321825"/>
    </source>
</evidence>
<dbReference type="EMBL" id="AP024714">
    <property type="protein sequence ID" value="BCX82118.1"/>
    <property type="molecule type" value="Genomic_DNA"/>
</dbReference>
<dbReference type="Gene3D" id="2.60.40.10">
    <property type="entry name" value="Immunoglobulins"/>
    <property type="match status" value="1"/>
</dbReference>
<feature type="domain" description="Apiosidase-like catalytic" evidence="1">
    <location>
        <begin position="119"/>
        <end position="429"/>
    </location>
</feature>
<dbReference type="Proteomes" id="UP001321825">
    <property type="component" value="Chromosome"/>
</dbReference>
<keyword evidence="4" id="KW-1185">Reference proteome</keyword>
<dbReference type="Gene3D" id="3.20.20.80">
    <property type="entry name" value="Glycosidases"/>
    <property type="match status" value="1"/>
</dbReference>
<dbReference type="InterPro" id="IPR017853">
    <property type="entry name" value="GH"/>
</dbReference>
<reference evidence="4" key="1">
    <citation type="journal article" date="2024" name="Int. J. Syst. Evol. Microbiol.">
        <title>Methylomarinovum tepidoasis sp. nov., a moderately thermophilic methanotroph of the family Methylothermaceae isolated from a deep-sea hydrothermal field.</title>
        <authorList>
            <person name="Hirayama H."/>
            <person name="Takaki Y."/>
            <person name="Abe M."/>
            <person name="Miyazaki M."/>
            <person name="Uematsu K."/>
            <person name="Matsui Y."/>
            <person name="Takai K."/>
        </authorList>
    </citation>
    <scope>NUCLEOTIDE SEQUENCE [LARGE SCALE GENOMIC DNA]</scope>
    <source>
        <strain evidence="4">IT-9</strain>
    </source>
</reference>
<dbReference type="Pfam" id="PF16586">
    <property type="entry name" value="DUF5060"/>
    <property type="match status" value="1"/>
</dbReference>
<dbReference type="PANTHER" id="PTHR37836">
    <property type="entry name" value="LMO1036 PROTEIN"/>
    <property type="match status" value="1"/>
</dbReference>
<dbReference type="KEGG" id="mcau:MIT9_P1703"/>
<proteinExistence type="predicted"/>
<evidence type="ECO:0000259" key="2">
    <source>
        <dbReference type="Pfam" id="PF16586"/>
    </source>
</evidence>
<dbReference type="PANTHER" id="PTHR37836:SF2">
    <property type="entry name" value="DUF4038 DOMAIN-CONTAINING PROTEIN"/>
    <property type="match status" value="1"/>
</dbReference>
<evidence type="ECO:0008006" key="5">
    <source>
        <dbReference type="Google" id="ProtNLM"/>
    </source>
</evidence>
<dbReference type="AlphaFoldDB" id="A0AAU9CQ83"/>
<protein>
    <recommendedName>
        <fullName evidence="5">DUF4038 domain-containing protein</fullName>
    </recommendedName>
</protein>
<name>A0AAU9CQ83_9GAMM</name>
<dbReference type="SUPFAM" id="SSF51445">
    <property type="entry name" value="(Trans)glycosidases"/>
    <property type="match status" value="1"/>
</dbReference>
<sequence length="529" mass="61050">MIRLLFFLLVIIADAEARTAIQWHPTELQFEVNRSIPHPLGVKFGAVFRGPEQSRLTVPGFWDGGRTFKIRFTPTLPGTWTYRTYASEASLKGKEGTFKVETSHSTNPLFRHGGFLQVSANRHYLTYTDGTPFFWLGDTWWFCPGRRCPINRLSNPKIGSMYKHMVDVRAEQGYTTALMLFAGHSPTFLYPGQWDESYLRNWRFVDSYISYANQKGLIPVLGTGFHKALDKVPLSQLKLLWRYLIARYGAYAVGWLIVGEYNFQNDGRRVAKVDELGEYIKKLDPYKRAMSVHPWLYTKEKRQLWDRPWYDFIMVQGGHGYPPPIKYYLSIFNRPPAKPFLETEARYEGIFNAGPDDVRHAAYRAIQTGSFGYTYGSHGLWLPLLYPDEKIPSLEAWGKALPWWQALKRPGAEQMGYLRRFYESLSWWNMAPRPGQVIDNIGDDDKRRVLVKSDGVRWWAVYFPRYLDASHPVRLQEMPQGVYAGKWFDPRLGVFASLPKALSPASGGYLTLPARPAGSDWLLVLEKVR</sequence>
<dbReference type="Pfam" id="PF13204">
    <property type="entry name" value="Apiosidase"/>
    <property type="match status" value="1"/>
</dbReference>
<feature type="domain" description="DUF5060" evidence="2">
    <location>
        <begin position="22"/>
        <end position="85"/>
    </location>
</feature>
<dbReference type="InterPro" id="IPR025277">
    <property type="entry name" value="Apiosidase-like_cat_dom"/>
</dbReference>
<dbReference type="InterPro" id="IPR032260">
    <property type="entry name" value="DUF5060"/>
</dbReference>